<dbReference type="PATRIC" id="fig|136160.3.peg.2834"/>
<dbReference type="AlphaFoldDB" id="A0A0M0KM90"/>
<dbReference type="CDD" id="cd16098">
    <property type="entry name" value="FliS"/>
    <property type="match status" value="1"/>
</dbReference>
<dbReference type="Gene3D" id="1.20.120.340">
    <property type="entry name" value="Flagellar protein FliS"/>
    <property type="match status" value="1"/>
</dbReference>
<evidence type="ECO:0000313" key="7">
    <source>
        <dbReference type="EMBL" id="KOO39503.1"/>
    </source>
</evidence>
<dbReference type="PANTHER" id="PTHR34773:SF1">
    <property type="entry name" value="FLAGELLAR SECRETION CHAPERONE FLIS"/>
    <property type="match status" value="1"/>
</dbReference>
<dbReference type="RefSeq" id="WP_053431457.1">
    <property type="nucleotide sequence ID" value="NZ_CP040441.1"/>
</dbReference>
<organism evidence="7">
    <name type="scientific">Halalkalibacterium halodurans</name>
    <name type="common">Bacillus halodurans</name>
    <dbReference type="NCBI Taxonomy" id="86665"/>
    <lineage>
        <taxon>Bacteria</taxon>
        <taxon>Bacillati</taxon>
        <taxon>Bacillota</taxon>
        <taxon>Bacilli</taxon>
        <taxon>Bacillales</taxon>
        <taxon>Bacillaceae</taxon>
        <taxon>Halalkalibacterium (ex Joshi et al. 2022)</taxon>
    </lineage>
</organism>
<dbReference type="NCBIfam" id="TIGR00208">
    <property type="entry name" value="fliS"/>
    <property type="match status" value="1"/>
</dbReference>
<dbReference type="SUPFAM" id="SSF101116">
    <property type="entry name" value="Flagellar export chaperone FliS"/>
    <property type="match status" value="1"/>
</dbReference>
<dbReference type="GO" id="GO:0044780">
    <property type="term" value="P:bacterial-type flagellum assembly"/>
    <property type="evidence" value="ECO:0007669"/>
    <property type="project" value="InterPro"/>
</dbReference>
<keyword evidence="3 6" id="KW-0963">Cytoplasm</keyword>
<keyword evidence="5" id="KW-0143">Chaperone</keyword>
<dbReference type="GO" id="GO:0071973">
    <property type="term" value="P:bacterial-type flagellum-dependent cell motility"/>
    <property type="evidence" value="ECO:0007669"/>
    <property type="project" value="TreeGrafter"/>
</dbReference>
<keyword evidence="4 6" id="KW-1005">Bacterial flagellum biogenesis</keyword>
<gene>
    <name evidence="7" type="ORF">AMD02_12075</name>
</gene>
<dbReference type="PANTHER" id="PTHR34773">
    <property type="entry name" value="FLAGELLAR SECRETION CHAPERONE FLIS"/>
    <property type="match status" value="1"/>
</dbReference>
<keyword evidence="7" id="KW-0282">Flagellum</keyword>
<evidence type="ECO:0000256" key="6">
    <source>
        <dbReference type="PIRNR" id="PIRNR039090"/>
    </source>
</evidence>
<accession>A0A4Y7WY42</accession>
<dbReference type="EMBL" id="LILD01000001">
    <property type="protein sequence ID" value="KOO39503.1"/>
    <property type="molecule type" value="Genomic_DNA"/>
</dbReference>
<evidence type="ECO:0000256" key="1">
    <source>
        <dbReference type="ARBA" id="ARBA00004514"/>
    </source>
</evidence>
<dbReference type="GO" id="GO:0005829">
    <property type="term" value="C:cytosol"/>
    <property type="evidence" value="ECO:0007669"/>
    <property type="project" value="UniProtKB-SubCell"/>
</dbReference>
<evidence type="ECO:0000256" key="5">
    <source>
        <dbReference type="ARBA" id="ARBA00023186"/>
    </source>
</evidence>
<keyword evidence="7" id="KW-0966">Cell projection</keyword>
<comment type="similarity">
    <text evidence="2 6">Belongs to the FliS family.</text>
</comment>
<evidence type="ECO:0000256" key="3">
    <source>
        <dbReference type="ARBA" id="ARBA00022490"/>
    </source>
</evidence>
<keyword evidence="7" id="KW-0969">Cilium</keyword>
<dbReference type="GeneID" id="87597099"/>
<dbReference type="Pfam" id="PF02561">
    <property type="entry name" value="FliS"/>
    <property type="match status" value="1"/>
</dbReference>
<name>A0A0M0KM90_ALKHA</name>
<evidence type="ECO:0000256" key="4">
    <source>
        <dbReference type="ARBA" id="ARBA00022795"/>
    </source>
</evidence>
<comment type="caution">
    <text evidence="7">The sequence shown here is derived from an EMBL/GenBank/DDBJ whole genome shotgun (WGS) entry which is preliminary data.</text>
</comment>
<comment type="subcellular location">
    <subcellularLocation>
        <location evidence="1 6">Cytoplasm</location>
        <location evidence="1 6">Cytosol</location>
    </subcellularLocation>
</comment>
<sequence length="141" mass="16036">MSQLLTNEALHQKSPEEITALLYEACLDKMEATVCAIEEKDYIRANESIQRAIDILHRLGAGLNYEAGIIADQLDQLYNYLVDLLVEANYQKDVVKVNEGIKLLTLVMSAWTKAMKTRQDRQSKSVKQKATMYENAVMHES</sequence>
<evidence type="ECO:0000256" key="2">
    <source>
        <dbReference type="ARBA" id="ARBA00008787"/>
    </source>
</evidence>
<accession>A0A0M0KM90</accession>
<protein>
    <recommendedName>
        <fullName evidence="6">Flagellar secretion chaperone FliS</fullName>
    </recommendedName>
</protein>
<proteinExistence type="inferred from homology"/>
<dbReference type="PIRSF" id="PIRSF039090">
    <property type="entry name" value="Flis"/>
    <property type="match status" value="1"/>
</dbReference>
<dbReference type="InterPro" id="IPR036584">
    <property type="entry name" value="FliS_sf"/>
</dbReference>
<dbReference type="InterPro" id="IPR003713">
    <property type="entry name" value="FliS"/>
</dbReference>
<reference evidence="7" key="1">
    <citation type="submission" date="2015-08" db="EMBL/GenBank/DDBJ databases">
        <title>Complete DNA Sequence of Pseudomonas syringae pv. actinidiae, the Causal Agent of Kiwifruit Canker Disease.</title>
        <authorList>
            <person name="Rikkerink E.H.A."/>
            <person name="Fineran P.C."/>
        </authorList>
    </citation>
    <scope>NUCLEOTIDE SEQUENCE</scope>
    <source>
        <strain evidence="7">DSM 13666</strain>
    </source>
</reference>